<dbReference type="Pfam" id="PF13478">
    <property type="entry name" value="XdhC_C"/>
    <property type="match status" value="1"/>
</dbReference>
<reference evidence="4" key="1">
    <citation type="journal article" date="2019" name="Int. J. Syst. Evol. Microbiol.">
        <title>The Global Catalogue of Microorganisms (GCM) 10K type strain sequencing project: providing services to taxonomists for standard genome sequencing and annotation.</title>
        <authorList>
            <consortium name="The Broad Institute Genomics Platform"/>
            <consortium name="The Broad Institute Genome Sequencing Center for Infectious Disease"/>
            <person name="Wu L."/>
            <person name="Ma J."/>
        </authorList>
    </citation>
    <scope>NUCLEOTIDE SEQUENCE [LARGE SCALE GENOMIC DNA]</scope>
    <source>
        <strain evidence="4">KCTC 42224</strain>
    </source>
</reference>
<gene>
    <name evidence="3" type="ORF">ACFOOT_00100</name>
</gene>
<dbReference type="Pfam" id="PF02625">
    <property type="entry name" value="XdhC_CoxI"/>
    <property type="match status" value="1"/>
</dbReference>
<evidence type="ECO:0000313" key="4">
    <source>
        <dbReference type="Proteomes" id="UP001595683"/>
    </source>
</evidence>
<keyword evidence="4" id="KW-1185">Reference proteome</keyword>
<feature type="domain" description="XdhC Rossmann" evidence="2">
    <location>
        <begin position="148"/>
        <end position="277"/>
    </location>
</feature>
<evidence type="ECO:0000259" key="1">
    <source>
        <dbReference type="Pfam" id="PF02625"/>
    </source>
</evidence>
<dbReference type="RefSeq" id="WP_191324716.1">
    <property type="nucleotide sequence ID" value="NZ_BMZP01000011.1"/>
</dbReference>
<comment type="caution">
    <text evidence="3">The sequence shown here is derived from an EMBL/GenBank/DDBJ whole genome shotgun (WGS) entry which is preliminary data.</text>
</comment>
<dbReference type="InterPro" id="IPR027051">
    <property type="entry name" value="XdhC_Rossmann_dom"/>
</dbReference>
<dbReference type="InterPro" id="IPR052698">
    <property type="entry name" value="MoCofactor_Util/Proc"/>
</dbReference>
<organism evidence="3 4">
    <name type="scientific">Novosphingobium pokkalii</name>
    <dbReference type="NCBI Taxonomy" id="1770194"/>
    <lineage>
        <taxon>Bacteria</taxon>
        <taxon>Pseudomonadati</taxon>
        <taxon>Pseudomonadota</taxon>
        <taxon>Alphaproteobacteria</taxon>
        <taxon>Sphingomonadales</taxon>
        <taxon>Sphingomonadaceae</taxon>
        <taxon>Novosphingobium</taxon>
    </lineage>
</organism>
<accession>A0ABV7UX85</accession>
<dbReference type="Gene3D" id="3.40.50.720">
    <property type="entry name" value="NAD(P)-binding Rossmann-like Domain"/>
    <property type="match status" value="1"/>
</dbReference>
<evidence type="ECO:0000259" key="2">
    <source>
        <dbReference type="Pfam" id="PF13478"/>
    </source>
</evidence>
<protein>
    <submittedName>
        <fullName evidence="3">XdhC family protein</fullName>
    </submittedName>
</protein>
<dbReference type="Proteomes" id="UP001595683">
    <property type="component" value="Unassembled WGS sequence"/>
</dbReference>
<evidence type="ECO:0000313" key="3">
    <source>
        <dbReference type="EMBL" id="MFC3669813.1"/>
    </source>
</evidence>
<sequence length="288" mass="30255">MIHTDHAALRAALDEGTGLCTVVGIDGSFSRRVGAQMAASRAGVAQVIAGSLADVCLERQLAGDLAGLAPGAEPLLQRYGRGSPIIDFRLPCGGGLDILLDPAPDRDALAQAVQALDARQPASLPLPVPEDAPAHLLRARPYIPPLSLILLGEGAELAATAALARTMGLATQVYAKEEAGALHLGAAPQGAQADAWTAILLLFHDHEWERTILRWALDTPAFYIGAQGGLRARMARLDDLARDGVNETQLSRITSPIGLIPRTREPGVLALSALAEILGVYERLHPLA</sequence>
<dbReference type="PANTHER" id="PTHR30388">
    <property type="entry name" value="ALDEHYDE OXIDOREDUCTASE MOLYBDENUM COFACTOR ASSEMBLY PROTEIN"/>
    <property type="match status" value="1"/>
</dbReference>
<dbReference type="EMBL" id="JBHRYE010000001">
    <property type="protein sequence ID" value="MFC3669813.1"/>
    <property type="molecule type" value="Genomic_DNA"/>
</dbReference>
<feature type="domain" description="XdhC- CoxI" evidence="1">
    <location>
        <begin position="16"/>
        <end position="80"/>
    </location>
</feature>
<proteinExistence type="predicted"/>
<dbReference type="InterPro" id="IPR003777">
    <property type="entry name" value="XdhC_CoxI"/>
</dbReference>
<dbReference type="PANTHER" id="PTHR30388:SF4">
    <property type="entry name" value="MOLYBDENUM COFACTOR INSERTION CHAPERONE PAOD"/>
    <property type="match status" value="1"/>
</dbReference>
<name>A0ABV7UX85_9SPHN</name>